<gene>
    <name evidence="1" type="ORF">BCF44_105448</name>
</gene>
<comment type="caution">
    <text evidence="1">The sequence shown here is derived from an EMBL/GenBank/DDBJ whole genome shotgun (WGS) entry which is preliminary data.</text>
</comment>
<proteinExistence type="predicted"/>
<keyword evidence="2" id="KW-1185">Reference proteome</keyword>
<reference evidence="1 2" key="1">
    <citation type="submission" date="2018-08" db="EMBL/GenBank/DDBJ databases">
        <title>Genomic Encyclopedia of Archaeal and Bacterial Type Strains, Phase II (KMG-II): from individual species to whole genera.</title>
        <authorList>
            <person name="Goeker M."/>
        </authorList>
    </citation>
    <scope>NUCLEOTIDE SEQUENCE [LARGE SCALE GENOMIC DNA]</scope>
    <source>
        <strain evidence="1 2">DSM 45791</strain>
    </source>
</reference>
<name>A0A3E0HQB2_9PSEU</name>
<dbReference type="InterPro" id="IPR049709">
    <property type="entry name" value="IniB-like_N"/>
</dbReference>
<dbReference type="AlphaFoldDB" id="A0A3E0HQB2"/>
<organism evidence="1 2">
    <name type="scientific">Kutzneria buriramensis</name>
    <dbReference type="NCBI Taxonomy" id="1045776"/>
    <lineage>
        <taxon>Bacteria</taxon>
        <taxon>Bacillati</taxon>
        <taxon>Actinomycetota</taxon>
        <taxon>Actinomycetes</taxon>
        <taxon>Pseudonocardiales</taxon>
        <taxon>Pseudonocardiaceae</taxon>
        <taxon>Kutzneria</taxon>
    </lineage>
</organism>
<evidence type="ECO:0000313" key="1">
    <source>
        <dbReference type="EMBL" id="REH48589.1"/>
    </source>
</evidence>
<accession>A0A3E0HQB2</accession>
<evidence type="ECO:0000313" key="2">
    <source>
        <dbReference type="Proteomes" id="UP000256269"/>
    </source>
</evidence>
<protein>
    <submittedName>
        <fullName evidence="1">Uncharacterized protein</fullName>
    </submittedName>
</protein>
<dbReference type="RefSeq" id="WP_116175338.1">
    <property type="nucleotide sequence ID" value="NZ_CP144375.1"/>
</dbReference>
<dbReference type="OrthoDB" id="3403955at2"/>
<dbReference type="NCBIfam" id="NF038175">
    <property type="entry name" value="IniB_NTERM"/>
    <property type="match status" value="1"/>
</dbReference>
<dbReference type="Proteomes" id="UP000256269">
    <property type="component" value="Unassembled WGS sequence"/>
</dbReference>
<sequence length="404" mass="39723">MAQTLHEFTLGLVRDEQLRSLFAADPAGVLQSAGLGDITAADVHEILPLVLDYAPTPVVEAFEQSIGGGLPSLPGGDAVSTLQELTQHLTSIAPALPVDSLPGLPTAGLPTAGLPSLPGLSELPIERSLPTVPGLGDVTGALPLPGLDAVTGALPIDGALPSLPIDGAIPALPIDGAIPALPLDGVTGALPAVPGLPTDALSDPTALVGDVRSAVADPGRAAYGVQSMTEQIVQGAPAVAAHGLPVAGLLGGAGLPGLGAAGDVTKTLDTTVHSATGVAGNVPVAGKLVADTTGHVTGAVHSVDVDGVAKTAAGLTDITKIANGDPIHAVTNIGDVSHTLDTINSVTSSVHGDQVLQHVSGCVDAGVKDLNIGNDNHVGIGDINLGGVHVGDVTHNLDAHLPGF</sequence>
<dbReference type="EMBL" id="QUNO01000005">
    <property type="protein sequence ID" value="REH48589.1"/>
    <property type="molecule type" value="Genomic_DNA"/>
</dbReference>